<reference evidence="2 3" key="1">
    <citation type="submission" date="2015-04" db="EMBL/GenBank/DDBJ databases">
        <title>The draft genome sequence of Fusarium langsethiae, a T-2/HT-2 mycotoxin producer.</title>
        <authorList>
            <person name="Lysoe E."/>
            <person name="Divon H.H."/>
            <person name="Terzi V."/>
            <person name="Orru L."/>
            <person name="Lamontanara A."/>
            <person name="Kolseth A.-K."/>
            <person name="Frandsen R.J."/>
            <person name="Nielsen K."/>
            <person name="Thrane U."/>
        </authorList>
    </citation>
    <scope>NUCLEOTIDE SEQUENCE [LARGE SCALE GENOMIC DNA]</scope>
    <source>
        <strain evidence="2 3">Fl201059</strain>
    </source>
</reference>
<evidence type="ECO:0000313" key="3">
    <source>
        <dbReference type="Proteomes" id="UP000037904"/>
    </source>
</evidence>
<gene>
    <name evidence="2" type="ORF">FLAG1_04832</name>
</gene>
<proteinExistence type="predicted"/>
<keyword evidence="3" id="KW-1185">Reference proteome</keyword>
<dbReference type="EMBL" id="JXCE01000070">
    <property type="protein sequence ID" value="KPA42265.1"/>
    <property type="molecule type" value="Genomic_DNA"/>
</dbReference>
<evidence type="ECO:0000313" key="2">
    <source>
        <dbReference type="EMBL" id="KPA42265.1"/>
    </source>
</evidence>
<evidence type="ECO:0000256" key="1">
    <source>
        <dbReference type="SAM" id="MobiDB-lite"/>
    </source>
</evidence>
<organism evidence="2 3">
    <name type="scientific">Fusarium langsethiae</name>
    <dbReference type="NCBI Taxonomy" id="179993"/>
    <lineage>
        <taxon>Eukaryota</taxon>
        <taxon>Fungi</taxon>
        <taxon>Dikarya</taxon>
        <taxon>Ascomycota</taxon>
        <taxon>Pezizomycotina</taxon>
        <taxon>Sordariomycetes</taxon>
        <taxon>Hypocreomycetidae</taxon>
        <taxon>Hypocreales</taxon>
        <taxon>Nectriaceae</taxon>
        <taxon>Fusarium</taxon>
    </lineage>
</organism>
<dbReference type="OrthoDB" id="2446291at2759"/>
<dbReference type="Proteomes" id="UP000037904">
    <property type="component" value="Unassembled WGS sequence"/>
</dbReference>
<comment type="caution">
    <text evidence="2">The sequence shown here is derived from an EMBL/GenBank/DDBJ whole genome shotgun (WGS) entry which is preliminary data.</text>
</comment>
<feature type="region of interest" description="Disordered" evidence="1">
    <location>
        <begin position="1"/>
        <end position="26"/>
    </location>
</feature>
<feature type="compositionally biased region" description="Basic and acidic residues" evidence="1">
    <location>
        <begin position="8"/>
        <end position="18"/>
    </location>
</feature>
<dbReference type="AlphaFoldDB" id="A0A0N0DF81"/>
<accession>A0A0N0DF81</accession>
<name>A0A0N0DF81_FUSLA</name>
<protein>
    <submittedName>
        <fullName evidence="2">Dna polymerase iii subunits gamma and tau</fullName>
    </submittedName>
</protein>
<sequence length="305" mass="34089">MFAAQQHPFERKRGREEEGLAANGMSFGEHRNKRLQCLPLRASPRTAQQWIPDSSMQPSNMACHDQFQTANFSQWPPTNTTPQNHVYSDMDLMQTNQIEQQQTSDRLSMMQLESDNSNGRMPTPMQPSFSAQVRGQQSMTAPPNGVANLGHHNTGLNDDQSIPRTMAGGWQAVQNERRLPSPISECDDAMVCQPITPITVQFDSSVHGNMSPGMEHPNVRVEPSPPHDVEHHMMDAEPICSAQTADGEGDPTTPSPRRGHIRSRHTVNNWTCQPGMKKSFSIGYRSDCDKCRDKVPGHFNHIIVS</sequence>